<proteinExistence type="predicted"/>
<sequence length="272" mass="30558">MTEALIHPTLLLSISDHYNRIQVSNITTSQICGLILGKFNKINNSISLLNSFDSDYQSIIDNEKLKHHLDLLSEIYGNGYLELIGFYIIDCGNIKFDSNTIISNLQNINQNTDNLVLMTVQDLDNITSIDKLSHYINIKPLIPTETSIINYQLKLLQSENITISTYETSSKTIQSNNNKEISNSLNHISSKLQKAIEFLRKVENGEIDVSKSKEAKDALNSLAYLNFKTNSLKSSTINNDSTNSDDDELELDKILAYSSLCSSLLLENLTNL</sequence>
<keyword evidence="3" id="KW-1185">Reference proteome</keyword>
<name>A0AAV5R823_PICKL</name>
<comment type="caution">
    <text evidence="2">The sequence shown here is derived from an EMBL/GenBank/DDBJ whole genome shotgun (WGS) entry which is preliminary data.</text>
</comment>
<dbReference type="Gene3D" id="3.40.140.10">
    <property type="entry name" value="Cytidine Deaminase, domain 2"/>
    <property type="match status" value="1"/>
</dbReference>
<dbReference type="InterPro" id="IPR000555">
    <property type="entry name" value="JAMM/MPN+_dom"/>
</dbReference>
<dbReference type="AlphaFoldDB" id="A0AAV5R823"/>
<accession>A0AAV5R823</accession>
<dbReference type="EMBL" id="BTGB01000009">
    <property type="protein sequence ID" value="GMM47568.1"/>
    <property type="molecule type" value="Genomic_DNA"/>
</dbReference>
<dbReference type="Proteomes" id="UP001378960">
    <property type="component" value="Unassembled WGS sequence"/>
</dbReference>
<dbReference type="GO" id="GO:0008237">
    <property type="term" value="F:metallopeptidase activity"/>
    <property type="evidence" value="ECO:0007669"/>
    <property type="project" value="InterPro"/>
</dbReference>
<protein>
    <recommendedName>
        <fullName evidence="1">JAB1/MPN/MOV34 metalloenzyme domain-containing protein</fullName>
    </recommendedName>
</protein>
<feature type="domain" description="JAB1/MPN/MOV34 metalloenzyme" evidence="1">
    <location>
        <begin position="4"/>
        <end position="87"/>
    </location>
</feature>
<reference evidence="2 3" key="1">
    <citation type="journal article" date="2023" name="Elife">
        <title>Identification of key yeast species and microbe-microbe interactions impacting larval growth of Drosophila in the wild.</title>
        <authorList>
            <person name="Mure A."/>
            <person name="Sugiura Y."/>
            <person name="Maeda R."/>
            <person name="Honda K."/>
            <person name="Sakurai N."/>
            <person name="Takahashi Y."/>
            <person name="Watada M."/>
            <person name="Katoh T."/>
            <person name="Gotoh A."/>
            <person name="Gotoh Y."/>
            <person name="Taniguchi I."/>
            <person name="Nakamura K."/>
            <person name="Hayashi T."/>
            <person name="Katayama T."/>
            <person name="Uemura T."/>
            <person name="Hattori Y."/>
        </authorList>
    </citation>
    <scope>NUCLEOTIDE SEQUENCE [LARGE SCALE GENOMIC DNA]</scope>
    <source>
        <strain evidence="2 3">PK-24</strain>
    </source>
</reference>
<evidence type="ECO:0000313" key="3">
    <source>
        <dbReference type="Proteomes" id="UP001378960"/>
    </source>
</evidence>
<dbReference type="Pfam" id="PF01398">
    <property type="entry name" value="JAB"/>
    <property type="match status" value="1"/>
</dbReference>
<organism evidence="2 3">
    <name type="scientific">Pichia kluyveri</name>
    <name type="common">Yeast</name>
    <dbReference type="NCBI Taxonomy" id="36015"/>
    <lineage>
        <taxon>Eukaryota</taxon>
        <taxon>Fungi</taxon>
        <taxon>Dikarya</taxon>
        <taxon>Ascomycota</taxon>
        <taxon>Saccharomycotina</taxon>
        <taxon>Pichiomycetes</taxon>
        <taxon>Pichiales</taxon>
        <taxon>Pichiaceae</taxon>
        <taxon>Pichia</taxon>
    </lineage>
</organism>
<gene>
    <name evidence="2" type="ORF">DAPK24_041660</name>
</gene>
<evidence type="ECO:0000259" key="1">
    <source>
        <dbReference type="Pfam" id="PF01398"/>
    </source>
</evidence>
<evidence type="ECO:0000313" key="2">
    <source>
        <dbReference type="EMBL" id="GMM47568.1"/>
    </source>
</evidence>